<dbReference type="EMBL" id="KI397545">
    <property type="protein sequence ID" value="ERM93889.1"/>
    <property type="molecule type" value="Genomic_DNA"/>
</dbReference>
<protein>
    <submittedName>
        <fullName evidence="1">Uncharacterized protein</fullName>
    </submittedName>
</protein>
<dbReference type="Gramene" id="ERM93889">
    <property type="protein sequence ID" value="ERM93889"/>
    <property type="gene ID" value="AMTR_s00265p00015680"/>
</dbReference>
<dbReference type="AlphaFoldDB" id="W1NFA9"/>
<gene>
    <name evidence="1" type="ORF">AMTR_s00265p00015680</name>
</gene>
<accession>W1NFA9</accession>
<evidence type="ECO:0000313" key="1">
    <source>
        <dbReference type="EMBL" id="ERM93889.1"/>
    </source>
</evidence>
<keyword evidence="2" id="KW-1185">Reference proteome</keyword>
<organism evidence="1 2">
    <name type="scientific">Amborella trichopoda</name>
    <dbReference type="NCBI Taxonomy" id="13333"/>
    <lineage>
        <taxon>Eukaryota</taxon>
        <taxon>Viridiplantae</taxon>
        <taxon>Streptophyta</taxon>
        <taxon>Embryophyta</taxon>
        <taxon>Tracheophyta</taxon>
        <taxon>Spermatophyta</taxon>
        <taxon>Magnoliopsida</taxon>
        <taxon>Amborellales</taxon>
        <taxon>Amborellaceae</taxon>
        <taxon>Amborella</taxon>
    </lineage>
</organism>
<name>W1NFA9_AMBTC</name>
<evidence type="ECO:0000313" key="2">
    <source>
        <dbReference type="Proteomes" id="UP000017836"/>
    </source>
</evidence>
<proteinExistence type="predicted"/>
<dbReference type="Proteomes" id="UP000017836">
    <property type="component" value="Unassembled WGS sequence"/>
</dbReference>
<reference evidence="2" key="1">
    <citation type="journal article" date="2013" name="Science">
        <title>The Amborella genome and the evolution of flowering plants.</title>
        <authorList>
            <consortium name="Amborella Genome Project"/>
        </authorList>
    </citation>
    <scope>NUCLEOTIDE SEQUENCE [LARGE SCALE GENOMIC DNA]</scope>
</reference>
<sequence>MNAYSKRTVSTSHAIMAMQENSFGTFISLNNCKACVIEPDLENLKTREFSTYVLSSIFGHKTELLYHVSCKLPQALAPAKVKWVGLIPSEFISEQVLSLLIESILN</sequence>
<dbReference type="HOGENOM" id="CLU_2226821_0_0_1"/>